<evidence type="ECO:0000259" key="3">
    <source>
        <dbReference type="Pfam" id="PF00326"/>
    </source>
</evidence>
<dbReference type="Gene3D" id="3.40.50.1820">
    <property type="entry name" value="alpha/beta hydrolase"/>
    <property type="match status" value="1"/>
</dbReference>
<dbReference type="SUPFAM" id="SSF82171">
    <property type="entry name" value="DPP6 N-terminal domain-like"/>
    <property type="match status" value="1"/>
</dbReference>
<evidence type="ECO:0000256" key="1">
    <source>
        <dbReference type="ARBA" id="ARBA00022801"/>
    </source>
</evidence>
<dbReference type="GO" id="GO:0006508">
    <property type="term" value="P:proteolysis"/>
    <property type="evidence" value="ECO:0007669"/>
    <property type="project" value="InterPro"/>
</dbReference>
<comment type="caution">
    <text evidence="4">The sequence shown here is derived from an EMBL/GenBank/DDBJ whole genome shotgun (WGS) entry which is preliminary data.</text>
</comment>
<protein>
    <submittedName>
        <fullName evidence="4">Alpha/beta fold hydrolase</fullName>
    </submittedName>
</protein>
<dbReference type="InterPro" id="IPR011042">
    <property type="entry name" value="6-blade_b-propeller_TolB-like"/>
</dbReference>
<keyword evidence="1 4" id="KW-0378">Hydrolase</keyword>
<evidence type="ECO:0000256" key="2">
    <source>
        <dbReference type="ARBA" id="ARBA00022825"/>
    </source>
</evidence>
<dbReference type="InterPro" id="IPR011659">
    <property type="entry name" value="WD40"/>
</dbReference>
<dbReference type="SUPFAM" id="SSF53474">
    <property type="entry name" value="alpha/beta-Hydrolases"/>
    <property type="match status" value="1"/>
</dbReference>
<keyword evidence="2" id="KW-0720">Serine protease</keyword>
<accession>A0A7X4KM11</accession>
<evidence type="ECO:0000313" key="4">
    <source>
        <dbReference type="EMBL" id="MYN06656.1"/>
    </source>
</evidence>
<dbReference type="Proteomes" id="UP000450676">
    <property type="component" value="Unassembled WGS sequence"/>
</dbReference>
<dbReference type="EMBL" id="WWCU01000003">
    <property type="protein sequence ID" value="MYN06656.1"/>
    <property type="molecule type" value="Genomic_DNA"/>
</dbReference>
<keyword evidence="5" id="KW-1185">Reference proteome</keyword>
<gene>
    <name evidence="4" type="ORF">GTP77_04825</name>
</gene>
<dbReference type="GO" id="GO:0004252">
    <property type="term" value="F:serine-type endopeptidase activity"/>
    <property type="evidence" value="ECO:0007669"/>
    <property type="project" value="TreeGrafter"/>
</dbReference>
<dbReference type="PANTHER" id="PTHR42776:SF27">
    <property type="entry name" value="DIPEPTIDYL PEPTIDASE FAMILY MEMBER 6"/>
    <property type="match status" value="1"/>
</dbReference>
<dbReference type="PANTHER" id="PTHR42776">
    <property type="entry name" value="SERINE PEPTIDASE S9 FAMILY MEMBER"/>
    <property type="match status" value="1"/>
</dbReference>
<evidence type="ECO:0000313" key="5">
    <source>
        <dbReference type="Proteomes" id="UP000450676"/>
    </source>
</evidence>
<organism evidence="4 5">
    <name type="scientific">Pseudoduganella aquatica</name>
    <dbReference type="NCBI Taxonomy" id="2660641"/>
    <lineage>
        <taxon>Bacteria</taxon>
        <taxon>Pseudomonadati</taxon>
        <taxon>Pseudomonadota</taxon>
        <taxon>Betaproteobacteria</taxon>
        <taxon>Burkholderiales</taxon>
        <taxon>Oxalobacteraceae</taxon>
        <taxon>Telluria group</taxon>
        <taxon>Pseudoduganella</taxon>
    </lineage>
</organism>
<dbReference type="Pfam" id="PF00326">
    <property type="entry name" value="Peptidase_S9"/>
    <property type="match status" value="1"/>
</dbReference>
<sequence>MAHAEGPALRDYRSLALSGAGDRVVALEANDPGGLPRRPHSTVVVRDAASGKVLNEYDPCATCSYDRPSWAPDGRSLAFIASDSKAGTAMLFVAQQGKARQLLTIKGVANTARWSPDGQRLALLATLNARKQVGAVEAGAPQVGEIGEVEDAQRIATVPAAGGALKLLSPADSYIYEYDWTPDGQGFVATGAKGNGDNNWWVAKLLHIDAAGKERVIAAPNTQLNLPHVSEDGKTVAYIGGLMSDFGSIGGDVYTVPLAGGEPVNITPGYAGSFNGLAWRGKRLLATALIGADHAALELSTSGGKHAVLWSAPASTSGADGRMSFSADGTMAAAAVEDFRTAPHIVAGRLPQLKAVTQDNAAFTPQVSVQSISWSSDAFRVQGWLLGPEKTEPGKKYPMVVQVHGGPAAAASPRYVAGGEQANPLIRELTAKGYYVFLPNPRGSYGQGQEFTRANRRDFGGGDLRDILSGVDAVTKAAPVDGERLGMVGHSYGGFMTMWTVTHSQRFKAAVAGAGIANWISYYGQNGIDQWMVPFFGATAYDDPAIYRAASPIESIKAARTPTMMYVGERDVETPAVQSQEFWHGLRAMGVPTSLTIYEGEGHAIRKPDNQRDIRRRTIGWFDRYLK</sequence>
<dbReference type="InterPro" id="IPR029058">
    <property type="entry name" value="AB_hydrolase_fold"/>
</dbReference>
<dbReference type="InterPro" id="IPR001375">
    <property type="entry name" value="Peptidase_S9_cat"/>
</dbReference>
<dbReference type="Gene3D" id="2.120.10.30">
    <property type="entry name" value="TolB, C-terminal domain"/>
    <property type="match status" value="1"/>
</dbReference>
<dbReference type="AlphaFoldDB" id="A0A7X4KM11"/>
<feature type="domain" description="Peptidase S9 prolyl oligopeptidase catalytic" evidence="3">
    <location>
        <begin position="429"/>
        <end position="627"/>
    </location>
</feature>
<dbReference type="Pfam" id="PF07676">
    <property type="entry name" value="PD40"/>
    <property type="match status" value="1"/>
</dbReference>
<reference evidence="4 5" key="1">
    <citation type="submission" date="2019-12" db="EMBL/GenBank/DDBJ databases">
        <title>Novel species isolated from a subtropical stream in China.</title>
        <authorList>
            <person name="Lu H."/>
        </authorList>
    </citation>
    <scope>NUCLEOTIDE SEQUENCE [LARGE SCALE GENOMIC DNA]</scope>
    <source>
        <strain evidence="4 5">FT127W</strain>
    </source>
</reference>
<keyword evidence="2" id="KW-0645">Protease</keyword>
<name>A0A7X4KM11_9BURK</name>
<proteinExistence type="predicted"/>